<accession>A0ABY7BLG6</accession>
<keyword evidence="1" id="KW-1133">Transmembrane helix</keyword>
<feature type="transmembrane region" description="Helical" evidence="1">
    <location>
        <begin position="7"/>
        <end position="24"/>
    </location>
</feature>
<evidence type="ECO:0000313" key="2">
    <source>
        <dbReference type="EMBL" id="WAM33683.1"/>
    </source>
</evidence>
<keyword evidence="3" id="KW-1185">Reference proteome</keyword>
<feature type="transmembrane region" description="Helical" evidence="1">
    <location>
        <begin position="44"/>
        <end position="61"/>
    </location>
</feature>
<protein>
    <submittedName>
        <fullName evidence="2">Uncharacterized protein</fullName>
    </submittedName>
</protein>
<reference evidence="2" key="1">
    <citation type="submission" date="2022-12" db="EMBL/GenBank/DDBJ databases">
        <authorList>
            <person name="Bing R.G."/>
            <person name="Willard D.J."/>
            <person name="Manesh M.J.H."/>
            <person name="Laemthong T."/>
            <person name="Crosby J.R."/>
            <person name="Kelly R.M."/>
        </authorList>
    </citation>
    <scope>NUCLEOTIDE SEQUENCE</scope>
    <source>
        <strain evidence="2">DSM 8990</strain>
    </source>
</reference>
<proteinExistence type="predicted"/>
<keyword evidence="1" id="KW-0812">Transmembrane</keyword>
<organism evidence="2 3">
    <name type="scientific">Caldicellulosiruptor morganii</name>
    <dbReference type="NCBI Taxonomy" id="1387555"/>
    <lineage>
        <taxon>Bacteria</taxon>
        <taxon>Bacillati</taxon>
        <taxon>Bacillota</taxon>
        <taxon>Bacillota incertae sedis</taxon>
        <taxon>Caldicellulosiruptorales</taxon>
        <taxon>Caldicellulosiruptoraceae</taxon>
        <taxon>Caldicellulosiruptor</taxon>
    </lineage>
</organism>
<evidence type="ECO:0000313" key="3">
    <source>
        <dbReference type="Proteomes" id="UP001164909"/>
    </source>
</evidence>
<keyword evidence="1" id="KW-0472">Membrane</keyword>
<gene>
    <name evidence="2" type="ORF">OTK00_002208</name>
</gene>
<name>A0ABY7BLG6_9FIRM</name>
<evidence type="ECO:0000256" key="1">
    <source>
        <dbReference type="SAM" id="Phobius"/>
    </source>
</evidence>
<dbReference type="Proteomes" id="UP001164909">
    <property type="component" value="Chromosome"/>
</dbReference>
<dbReference type="EMBL" id="CP113865">
    <property type="protein sequence ID" value="WAM33683.1"/>
    <property type="molecule type" value="Genomic_DNA"/>
</dbReference>
<dbReference type="RefSeq" id="WP_268760788.1">
    <property type="nucleotide sequence ID" value="NZ_CP113865.1"/>
</dbReference>
<sequence length="78" mass="8595">MMETFSDLIIVAFIVSVLVFSIFHSNDSFKSFVEGVKDGIRVSIRIFPSVFALILAVEMFTKTEALNILIGLIGPVLS</sequence>